<keyword evidence="4" id="KW-1185">Reference proteome</keyword>
<sequence>MSRPSRREFLQIAASGLTLGGQRISLAADAPIVPQSVADLWRDFDPRNDPLETEIIREWQESGAIYRHVRFLVGHFKGHPARMAAIYGVPLGTMKRPAVMHIHGGGQRASLQEVKLLVRRGYATLSVNWGGSGTGKPPINAPEGAQPNDPNTDWGAVDPSQLNVPGYHSLRPGPKQWNENQEHPKNNNWYLLTLGCRRGLTFLERQPEVDPDRLGVHGFSMGGNLTMYVAGSDDRVKAAVPAVGGSGWGWEAHRFTAGTITPMSIQGNLDTFRRTLSFESYAPWIRCPVLHRSSTNDFHGWMDDVYRTNATIRHAATRFSWAPHLNHRFTPEVAVTMPLWFDQHLKGGPALPETPPSTLVLKTAGGVPQFRVTPVAHRWPISQCEIFYSVDDDPRARFWRSAPARREGDSFLADLPLHQTNLPLFAFANVRYQLPEPIDLGPGTGFASPVREVCISSLLHAATPEQLTTAHVRATAQPTTLLDDFSAGFRDWYQLNAGNPTHWEAWTRKVTDPMFRGPPGARLQLTLEMPKTNRLTFLMMENEWRSYRGPRNQFLCEREIPGKIGPQTITLGMDDFRNPQGTLRSWNQIDQLGIAANSPKIGRAERRIIPWNGPAPTLLRLEWV</sequence>
<dbReference type="InterPro" id="IPR029058">
    <property type="entry name" value="AB_hydrolase_fold"/>
</dbReference>
<dbReference type="Pfam" id="PF01738">
    <property type="entry name" value="DLH"/>
    <property type="match status" value="1"/>
</dbReference>
<dbReference type="RefSeq" id="WP_162660538.1">
    <property type="nucleotide sequence ID" value="NZ_LR593887.1"/>
</dbReference>
<dbReference type="InterPro" id="IPR006311">
    <property type="entry name" value="TAT_signal"/>
</dbReference>
<proteinExistence type="predicted"/>
<dbReference type="KEGG" id="tim:GMBLW1_37240"/>
<accession>A0A6C2YX50</accession>
<dbReference type="InterPro" id="IPR002925">
    <property type="entry name" value="Dienelactn_hydro"/>
</dbReference>
<protein>
    <recommendedName>
        <fullName evidence="2">Dienelactone hydrolase domain-containing protein</fullName>
    </recommendedName>
</protein>
<feature type="region of interest" description="Disordered" evidence="1">
    <location>
        <begin position="132"/>
        <end position="167"/>
    </location>
</feature>
<reference evidence="3" key="1">
    <citation type="submission" date="2019-04" db="EMBL/GenBank/DDBJ databases">
        <authorList>
            <consortium name="Science for Life Laboratories"/>
        </authorList>
    </citation>
    <scope>NUCLEOTIDE SEQUENCE</scope>
    <source>
        <strain evidence="3">MBLW1</strain>
    </source>
</reference>
<feature type="domain" description="Dienelactone hydrolase" evidence="2">
    <location>
        <begin position="200"/>
        <end position="330"/>
    </location>
</feature>
<evidence type="ECO:0000313" key="3">
    <source>
        <dbReference type="EMBL" id="VIP05469.1"/>
    </source>
</evidence>
<gene>
    <name evidence="3" type="ORF">GMBLW1_37240</name>
</gene>
<dbReference type="AlphaFoldDB" id="A0A6C2YX50"/>
<evidence type="ECO:0000259" key="2">
    <source>
        <dbReference type="Pfam" id="PF01738"/>
    </source>
</evidence>
<evidence type="ECO:0000313" key="4">
    <source>
        <dbReference type="Proteomes" id="UP000464378"/>
    </source>
</evidence>
<dbReference type="InParanoid" id="A0A6C2YX50"/>
<evidence type="ECO:0000256" key="1">
    <source>
        <dbReference type="SAM" id="MobiDB-lite"/>
    </source>
</evidence>
<dbReference type="EMBL" id="LR593887">
    <property type="protein sequence ID" value="VTS08294.1"/>
    <property type="molecule type" value="Genomic_DNA"/>
</dbReference>
<dbReference type="PROSITE" id="PS51318">
    <property type="entry name" value="TAT"/>
    <property type="match status" value="1"/>
</dbReference>
<dbReference type="InterPro" id="IPR050261">
    <property type="entry name" value="FrsA_esterase"/>
</dbReference>
<name>A0A6C2YX50_9BACT</name>
<organism evidence="3">
    <name type="scientific">Tuwongella immobilis</name>
    <dbReference type="NCBI Taxonomy" id="692036"/>
    <lineage>
        <taxon>Bacteria</taxon>
        <taxon>Pseudomonadati</taxon>
        <taxon>Planctomycetota</taxon>
        <taxon>Planctomycetia</taxon>
        <taxon>Gemmatales</taxon>
        <taxon>Gemmataceae</taxon>
        <taxon>Tuwongella</taxon>
    </lineage>
</organism>
<dbReference type="Gene3D" id="3.40.50.1820">
    <property type="entry name" value="alpha/beta hydrolase"/>
    <property type="match status" value="1"/>
</dbReference>
<dbReference type="EMBL" id="LR586016">
    <property type="protein sequence ID" value="VIP05469.1"/>
    <property type="molecule type" value="Genomic_DNA"/>
</dbReference>
<dbReference type="GO" id="GO:0016787">
    <property type="term" value="F:hydrolase activity"/>
    <property type="evidence" value="ECO:0007669"/>
    <property type="project" value="InterPro"/>
</dbReference>
<dbReference type="SUPFAM" id="SSF53474">
    <property type="entry name" value="alpha/beta-Hydrolases"/>
    <property type="match status" value="1"/>
</dbReference>
<dbReference type="Proteomes" id="UP000464378">
    <property type="component" value="Chromosome"/>
</dbReference>
<dbReference type="PANTHER" id="PTHR22946">
    <property type="entry name" value="DIENELACTONE HYDROLASE DOMAIN-CONTAINING PROTEIN-RELATED"/>
    <property type="match status" value="1"/>
</dbReference>
<dbReference type="PANTHER" id="PTHR22946:SF8">
    <property type="entry name" value="ACETYL XYLAN ESTERASE DOMAIN-CONTAINING PROTEIN"/>
    <property type="match status" value="1"/>
</dbReference>